<organism evidence="3 4">
    <name type="scientific">Bursaphelenchus okinawaensis</name>
    <dbReference type="NCBI Taxonomy" id="465554"/>
    <lineage>
        <taxon>Eukaryota</taxon>
        <taxon>Metazoa</taxon>
        <taxon>Ecdysozoa</taxon>
        <taxon>Nematoda</taxon>
        <taxon>Chromadorea</taxon>
        <taxon>Rhabditida</taxon>
        <taxon>Tylenchina</taxon>
        <taxon>Tylenchomorpha</taxon>
        <taxon>Aphelenchoidea</taxon>
        <taxon>Aphelenchoididae</taxon>
        <taxon>Bursaphelenchus</taxon>
    </lineage>
</organism>
<feature type="compositionally biased region" description="Acidic residues" evidence="1">
    <location>
        <begin position="327"/>
        <end position="336"/>
    </location>
</feature>
<evidence type="ECO:0000313" key="4">
    <source>
        <dbReference type="Proteomes" id="UP000614601"/>
    </source>
</evidence>
<protein>
    <submittedName>
        <fullName evidence="3">Uncharacterized protein</fullName>
    </submittedName>
</protein>
<sequence length="336" mass="37902">MFSYCFYFVLFVGIVSADLLDDVGTYFEPAKINPQVVATIGKAIFDNELSGFDNIIEDIFGVNSMPFRYAFQLIGPMSLVTGAMCPDCPETAESFQEFFQKNKYGLIAAPMSCGLLQFVKPKAVPICALTVAGGLLYLQNSKPVTVCDLFCGNTTVSKRQLKDVPESVVPPTSFEYSEVIPDSYDDSEDTSEYEYSSLEKAVPSKEYYEDSGENEYSDESHEKCEEIASEADYNSYEGSSFEYRSLEYSGELSPSEEYYEESEEAFFSGNYYENIDLNIEDEYFESSGHSLEFESSPPKSMKVDNDEIEKRMVEVMKKQRKSRDVGEEVQEELSSS</sequence>
<dbReference type="AlphaFoldDB" id="A0A811KMU5"/>
<proteinExistence type="predicted"/>
<keyword evidence="2" id="KW-0732">Signal</keyword>
<gene>
    <name evidence="3" type="ORF">BOKJ2_LOCUS6699</name>
</gene>
<evidence type="ECO:0000313" key="3">
    <source>
        <dbReference type="EMBL" id="CAD5216661.1"/>
    </source>
</evidence>
<reference evidence="3" key="1">
    <citation type="submission" date="2020-09" db="EMBL/GenBank/DDBJ databases">
        <authorList>
            <person name="Kikuchi T."/>
        </authorList>
    </citation>
    <scope>NUCLEOTIDE SEQUENCE</scope>
    <source>
        <strain evidence="3">SH1</strain>
    </source>
</reference>
<dbReference type="Proteomes" id="UP000783686">
    <property type="component" value="Unassembled WGS sequence"/>
</dbReference>
<dbReference type="EMBL" id="CAJFDH010000003">
    <property type="protein sequence ID" value="CAD5216661.1"/>
    <property type="molecule type" value="Genomic_DNA"/>
</dbReference>
<keyword evidence="4" id="KW-1185">Reference proteome</keyword>
<feature type="compositionally biased region" description="Basic and acidic residues" evidence="1">
    <location>
        <begin position="316"/>
        <end position="326"/>
    </location>
</feature>
<dbReference type="Proteomes" id="UP000614601">
    <property type="component" value="Unassembled WGS sequence"/>
</dbReference>
<feature type="region of interest" description="Disordered" evidence="1">
    <location>
        <begin position="316"/>
        <end position="336"/>
    </location>
</feature>
<evidence type="ECO:0000256" key="1">
    <source>
        <dbReference type="SAM" id="MobiDB-lite"/>
    </source>
</evidence>
<comment type="caution">
    <text evidence="3">The sequence shown here is derived from an EMBL/GenBank/DDBJ whole genome shotgun (WGS) entry which is preliminary data.</text>
</comment>
<feature type="signal peptide" evidence="2">
    <location>
        <begin position="1"/>
        <end position="17"/>
    </location>
</feature>
<name>A0A811KMU5_9BILA</name>
<dbReference type="EMBL" id="CAJFCW020000003">
    <property type="protein sequence ID" value="CAG9106375.1"/>
    <property type="molecule type" value="Genomic_DNA"/>
</dbReference>
<evidence type="ECO:0000256" key="2">
    <source>
        <dbReference type="SAM" id="SignalP"/>
    </source>
</evidence>
<accession>A0A811KMU5</accession>
<feature type="chain" id="PRO_5036221061" evidence="2">
    <location>
        <begin position="18"/>
        <end position="336"/>
    </location>
</feature>